<feature type="compositionally biased region" description="Polar residues" evidence="1">
    <location>
        <begin position="27"/>
        <end position="46"/>
    </location>
</feature>
<reference evidence="2 3" key="1">
    <citation type="journal article" date="2024" name="J Genomics">
        <title>Draft genome sequencing and assembly of Favolaschia claudopus CIRM-BRFM 2984 isolated from oak limbs.</title>
        <authorList>
            <person name="Navarro D."/>
            <person name="Drula E."/>
            <person name="Chaduli D."/>
            <person name="Cazenave R."/>
            <person name="Ahrendt S."/>
            <person name="Wang J."/>
            <person name="Lipzen A."/>
            <person name="Daum C."/>
            <person name="Barry K."/>
            <person name="Grigoriev I.V."/>
            <person name="Favel A."/>
            <person name="Rosso M.N."/>
            <person name="Martin F."/>
        </authorList>
    </citation>
    <scope>NUCLEOTIDE SEQUENCE [LARGE SCALE GENOMIC DNA]</scope>
    <source>
        <strain evidence="2 3">CIRM-BRFM 2984</strain>
    </source>
</reference>
<keyword evidence="3" id="KW-1185">Reference proteome</keyword>
<dbReference type="AlphaFoldDB" id="A0AAW0AE44"/>
<protein>
    <submittedName>
        <fullName evidence="2">Uncharacterized protein</fullName>
    </submittedName>
</protein>
<proteinExistence type="predicted"/>
<accession>A0AAW0AE44</accession>
<comment type="caution">
    <text evidence="2">The sequence shown here is derived from an EMBL/GenBank/DDBJ whole genome shotgun (WGS) entry which is preliminary data.</text>
</comment>
<evidence type="ECO:0000313" key="2">
    <source>
        <dbReference type="EMBL" id="KAK7007191.1"/>
    </source>
</evidence>
<sequence length="148" mass="16313">MAYYLNFKTSPPSPQSPQRRQALNVVKPSTSSRCSAPQSSSNSFGNKAQDLIPQTAPQAFKLSTFLLRNSQDKTLIKTLIKHATVRCLTATETSKACCHPRALVWYASSLTSSPSCRLHYMHVAPSSPAALSLSPPVSHPPHCRRYRM</sequence>
<evidence type="ECO:0000313" key="3">
    <source>
        <dbReference type="Proteomes" id="UP001362999"/>
    </source>
</evidence>
<feature type="region of interest" description="Disordered" evidence="1">
    <location>
        <begin position="1"/>
        <end position="48"/>
    </location>
</feature>
<name>A0AAW0AE44_9AGAR</name>
<dbReference type="Proteomes" id="UP001362999">
    <property type="component" value="Unassembled WGS sequence"/>
</dbReference>
<gene>
    <name evidence="2" type="ORF">R3P38DRAFT_3212861</name>
</gene>
<evidence type="ECO:0000256" key="1">
    <source>
        <dbReference type="SAM" id="MobiDB-lite"/>
    </source>
</evidence>
<organism evidence="2 3">
    <name type="scientific">Favolaschia claudopus</name>
    <dbReference type="NCBI Taxonomy" id="2862362"/>
    <lineage>
        <taxon>Eukaryota</taxon>
        <taxon>Fungi</taxon>
        <taxon>Dikarya</taxon>
        <taxon>Basidiomycota</taxon>
        <taxon>Agaricomycotina</taxon>
        <taxon>Agaricomycetes</taxon>
        <taxon>Agaricomycetidae</taxon>
        <taxon>Agaricales</taxon>
        <taxon>Marasmiineae</taxon>
        <taxon>Mycenaceae</taxon>
        <taxon>Favolaschia</taxon>
    </lineage>
</organism>
<dbReference type="EMBL" id="JAWWNJ010000072">
    <property type="protein sequence ID" value="KAK7007191.1"/>
    <property type="molecule type" value="Genomic_DNA"/>
</dbReference>